<dbReference type="InParanoid" id="A0A0V0QZN0"/>
<organism evidence="3 4">
    <name type="scientific">Pseudocohnilembus persalinus</name>
    <name type="common">Ciliate</name>
    <dbReference type="NCBI Taxonomy" id="266149"/>
    <lineage>
        <taxon>Eukaryota</taxon>
        <taxon>Sar</taxon>
        <taxon>Alveolata</taxon>
        <taxon>Ciliophora</taxon>
        <taxon>Intramacronucleata</taxon>
        <taxon>Oligohymenophorea</taxon>
        <taxon>Scuticociliatia</taxon>
        <taxon>Philasterida</taxon>
        <taxon>Pseudocohnilembidae</taxon>
        <taxon>Pseudocohnilembus</taxon>
    </lineage>
</organism>
<evidence type="ECO:0000313" key="4">
    <source>
        <dbReference type="Proteomes" id="UP000054937"/>
    </source>
</evidence>
<feature type="compositionally biased region" description="Low complexity" evidence="2">
    <location>
        <begin position="1513"/>
        <end position="1538"/>
    </location>
</feature>
<feature type="compositionally biased region" description="Polar residues" evidence="2">
    <location>
        <begin position="575"/>
        <end position="586"/>
    </location>
</feature>
<dbReference type="EMBL" id="LDAU01000081">
    <property type="protein sequence ID" value="KRX07737.1"/>
    <property type="molecule type" value="Genomic_DNA"/>
</dbReference>
<feature type="coiled-coil region" evidence="1">
    <location>
        <begin position="119"/>
        <end position="165"/>
    </location>
</feature>
<feature type="compositionally biased region" description="Polar residues" evidence="2">
    <location>
        <begin position="1539"/>
        <end position="1563"/>
    </location>
</feature>
<evidence type="ECO:0000313" key="3">
    <source>
        <dbReference type="EMBL" id="KRX07737.1"/>
    </source>
</evidence>
<feature type="region of interest" description="Disordered" evidence="2">
    <location>
        <begin position="573"/>
        <end position="597"/>
    </location>
</feature>
<feature type="region of interest" description="Disordered" evidence="2">
    <location>
        <begin position="927"/>
        <end position="953"/>
    </location>
</feature>
<name>A0A0V0QZN0_PSEPJ</name>
<evidence type="ECO:0000256" key="1">
    <source>
        <dbReference type="SAM" id="Coils"/>
    </source>
</evidence>
<feature type="compositionally biased region" description="Basic residues" evidence="2">
    <location>
        <begin position="1068"/>
        <end position="1079"/>
    </location>
</feature>
<feature type="region of interest" description="Disordered" evidence="2">
    <location>
        <begin position="337"/>
        <end position="374"/>
    </location>
</feature>
<dbReference type="OMA" id="KNGSEMF"/>
<feature type="region of interest" description="Disordered" evidence="2">
    <location>
        <begin position="508"/>
        <end position="532"/>
    </location>
</feature>
<feature type="region of interest" description="Disordered" evidence="2">
    <location>
        <begin position="1493"/>
        <end position="1563"/>
    </location>
</feature>
<feature type="region of interest" description="Disordered" evidence="2">
    <location>
        <begin position="1036"/>
        <end position="1080"/>
    </location>
</feature>
<feature type="coiled-coil region" evidence="1">
    <location>
        <begin position="409"/>
        <end position="438"/>
    </location>
</feature>
<feature type="compositionally biased region" description="Low complexity" evidence="2">
    <location>
        <begin position="936"/>
        <end position="953"/>
    </location>
</feature>
<sequence>MIIDARKINNKLDIVQEIEEEQLVTVQSLSDKKVNKRESINNFMASQTGSNHIFVNESDFNLSNNVDDDSQDISDFKISSKNQIQKNQMGNSNPIKSLNTQNNQELIKNGHNSLKQISLQEIQQDIQNKNKNQLELNNQQQQHLYNIMIQSFQKIEKEAQELKESDIFNDIKKKWNPENILEKYDWFCLNNNSYFKNKKINNKSKEQIKYIQQQLSKKVNNLKMELEQEQEQEKQDLIKKSHLKSDQQHKEINNIQDLSNQINHNLQQFKEKYGIDLEILDIAINLEQQGKQLDNEQYICLEKFQKLKGEQKQEVIQQIQMQNHLKNQIQNQNQIESNKQNKQQDDNNVYNDDFNSNNKDLEFLPQSPIKTSSEDQIQRQQYYNQDFNLQDEDEVQEGVINKQIVHSNSQQLQIQMYQQQQEIEKQKNKLRLEQFEQDPTVQQLYTPQQQELIRKQIQSLDDIFISQSIHNNPEYIQQITEKMKKASEEKEKQIKLQQRQFLLQNQMNQKNQNQNSQERKSASSSQHKNSKIFKYSREQLEEVEEEELDEEDQILFKMRKEELEKQQKNRYLRFSKNQNNQNQDNVEYNKIDNKNNNDINQIQELENNQKNIEFYQNNKNQQQNKNTYNKNLKDQNQRNYSKDLIHNQEKEQKSPEQLKQEVYQQTQLMKQLLIQNSGSPNKFNSNNNNDNENKINDNNINNINNNMNQLQQNKSQLQQQLENNQNQLQNQNNQEIQYNQLHNLSEIMKKMKGTNFDQQQYQQQNDYNVNRMERLIQEANQFQQPPNYYQEQQYYNQNQRDLEGEQGSEQIEFYENNNNISNQDLLKNFQIQNKNQNQTQKQINFNQQNNQQNYNKMQNGYEQQKNNQQNQQQIKNNQNFKNQNNQQQQQVQEDQQFNYQTAQKPKGQQKPSSSHKVHISLDKFKKTGKKNEKENNQNQQQSNQQKLKNESQNQQIKNEQNLDNQNFMDELKFNSSNIISNRQQNLNLQQDFSQNFLNSQLKISPKNGSEMFSNNTTSIQQIQYLQQNLQQNFQDSNNQSYNQDIENKNQSSETDRKYQNAKQSYTKMHQKQIKLKNQQKQKELEEKVKIQEQQIKNQQKSLAQQNQQKNSQQKMKNNINQIQNQNKNNDQFLQNNSKQNNFNSYNNHNNYNNINNDNFQQKNQNNNYTYNSNNPLTSASSLYNSMILRKNQEFIPKEQQQILLQKNKSAQDNEERVKSNKKYLMQQTPLYKTQSSQKIPQNEQNYMINNKNNDEILNQYYNYNSNQNGNGDSEFNSLRSSSFLGTKNSPQSQNQNGIIFNSQKKIINTQKYLQNSVQKQNFNSQNTSQISSVNRTNSKQKQGLVDNSYYYNLKDENQIKQEINEKKDFCWLDYNQQERAELWVKYKQQHKKQLKNEQDAYQTQACPFSPELVSKQNNSMSKIMKEPGIQLSKDFHKKVKNLQNYADIQNLKQEIGFSSSPSRQMLNFSHCCGPNDNLSNNRENQKISYSSIKKQSFNNTNTNNNSNKDKDNNVNYNNLSVSSQSISSSRKSSSQVQSAKNSQKQIFSAKKIQNQKNRPSQSNRLIKNTALGTGLINNANSNLFNKQQLNQQNNLNNNNKKGMSKFFK</sequence>
<reference evidence="3 4" key="1">
    <citation type="journal article" date="2015" name="Sci. Rep.">
        <title>Genome of the facultative scuticociliatosis pathogen Pseudocohnilembus persalinus provides insight into its virulence through horizontal gene transfer.</title>
        <authorList>
            <person name="Xiong J."/>
            <person name="Wang G."/>
            <person name="Cheng J."/>
            <person name="Tian M."/>
            <person name="Pan X."/>
            <person name="Warren A."/>
            <person name="Jiang C."/>
            <person name="Yuan D."/>
            <person name="Miao W."/>
        </authorList>
    </citation>
    <scope>NUCLEOTIDE SEQUENCE [LARGE SCALE GENOMIC DNA]</scope>
    <source>
        <strain evidence="3">36N120E</strain>
    </source>
</reference>
<gene>
    <name evidence="3" type="ORF">PPERSA_05800</name>
</gene>
<proteinExistence type="predicted"/>
<feature type="region of interest" description="Disordered" evidence="2">
    <location>
        <begin position="1262"/>
        <end position="1296"/>
    </location>
</feature>
<evidence type="ECO:0000256" key="2">
    <source>
        <dbReference type="SAM" id="MobiDB-lite"/>
    </source>
</evidence>
<comment type="caution">
    <text evidence="3">The sequence shown here is derived from an EMBL/GenBank/DDBJ whole genome shotgun (WGS) entry which is preliminary data.</text>
</comment>
<feature type="coiled-coil region" evidence="1">
    <location>
        <begin position="212"/>
        <end position="272"/>
    </location>
</feature>
<feature type="compositionally biased region" description="Low complexity" evidence="2">
    <location>
        <begin position="1262"/>
        <end position="1271"/>
    </location>
</feature>
<keyword evidence="4" id="KW-1185">Reference proteome</keyword>
<keyword evidence="1" id="KW-0175">Coiled coil</keyword>
<feature type="compositionally biased region" description="Low complexity" evidence="2">
    <location>
        <begin position="684"/>
        <end position="696"/>
    </location>
</feature>
<accession>A0A0V0QZN0</accession>
<protein>
    <submittedName>
        <fullName evidence="3">Uncharacterized protein</fullName>
    </submittedName>
</protein>
<dbReference type="Proteomes" id="UP000054937">
    <property type="component" value="Unassembled WGS sequence"/>
</dbReference>
<feature type="region of interest" description="Disordered" evidence="2">
    <location>
        <begin position="677"/>
        <end position="696"/>
    </location>
</feature>
<feature type="region of interest" description="Disordered" evidence="2">
    <location>
        <begin position="1131"/>
        <end position="1171"/>
    </location>
</feature>
<feature type="compositionally biased region" description="Low complexity" evidence="2">
    <location>
        <begin position="1493"/>
        <end position="1506"/>
    </location>
</feature>
<feature type="compositionally biased region" description="Low complexity" evidence="2">
    <location>
        <begin position="337"/>
        <end position="358"/>
    </location>
</feature>
<feature type="compositionally biased region" description="Polar residues" evidence="2">
    <location>
        <begin position="1273"/>
        <end position="1296"/>
    </location>
</feature>